<keyword evidence="2" id="KW-1133">Transmembrane helix</keyword>
<protein>
    <recommendedName>
        <fullName evidence="5">Cadherin domain-containing protein</fullName>
    </recommendedName>
</protein>
<name>A0A3P7L332_DIBLA</name>
<sequence>MVLDKNDNAPYMVSTKSNPDPKQWRSEKKILLAEFAVTPDELHSMGACVDFPFAFFDDDDSATNGNVTVSLDENSHFTLNEKANRICVKSDKQPPLGRYSLNILAHDNPTDPVHRLTKRFPLRILVQSPKTEIMGVEKSVGEERTNELSSGPPYKVGLLSPYDTDGAANQISETKPRTHDPSPGARKRLPPISNGKGEYRNVTIIAVLVCMACVLCLILLAILLFLRKCTPSRRTLSKSEYRFLHDSRSASCIGQ</sequence>
<dbReference type="Proteomes" id="UP000281553">
    <property type="component" value="Unassembled WGS sequence"/>
</dbReference>
<proteinExistence type="predicted"/>
<feature type="transmembrane region" description="Helical" evidence="2">
    <location>
        <begin position="202"/>
        <end position="226"/>
    </location>
</feature>
<feature type="region of interest" description="Disordered" evidence="1">
    <location>
        <begin position="167"/>
        <end position="193"/>
    </location>
</feature>
<dbReference type="AlphaFoldDB" id="A0A3P7L332"/>
<evidence type="ECO:0000256" key="1">
    <source>
        <dbReference type="SAM" id="MobiDB-lite"/>
    </source>
</evidence>
<evidence type="ECO:0000313" key="4">
    <source>
        <dbReference type="Proteomes" id="UP000281553"/>
    </source>
</evidence>
<keyword evidence="2" id="KW-0472">Membrane</keyword>
<feature type="region of interest" description="Disordered" evidence="1">
    <location>
        <begin position="1"/>
        <end position="22"/>
    </location>
</feature>
<evidence type="ECO:0000313" key="3">
    <source>
        <dbReference type="EMBL" id="VDN11124.1"/>
    </source>
</evidence>
<organism evidence="3 4">
    <name type="scientific">Dibothriocephalus latus</name>
    <name type="common">Fish tapeworm</name>
    <name type="synonym">Diphyllobothrium latum</name>
    <dbReference type="NCBI Taxonomy" id="60516"/>
    <lineage>
        <taxon>Eukaryota</taxon>
        <taxon>Metazoa</taxon>
        <taxon>Spiralia</taxon>
        <taxon>Lophotrochozoa</taxon>
        <taxon>Platyhelminthes</taxon>
        <taxon>Cestoda</taxon>
        <taxon>Eucestoda</taxon>
        <taxon>Diphyllobothriidea</taxon>
        <taxon>Diphyllobothriidae</taxon>
        <taxon>Dibothriocephalus</taxon>
    </lineage>
</organism>
<evidence type="ECO:0008006" key="5">
    <source>
        <dbReference type="Google" id="ProtNLM"/>
    </source>
</evidence>
<accession>A0A3P7L332</accession>
<gene>
    <name evidence="3" type="ORF">DILT_LOCUS6955</name>
</gene>
<dbReference type="EMBL" id="UYRU01050760">
    <property type="protein sequence ID" value="VDN11124.1"/>
    <property type="molecule type" value="Genomic_DNA"/>
</dbReference>
<evidence type="ECO:0000256" key="2">
    <source>
        <dbReference type="SAM" id="Phobius"/>
    </source>
</evidence>
<keyword evidence="4" id="KW-1185">Reference proteome</keyword>
<keyword evidence="2" id="KW-0812">Transmembrane</keyword>
<reference evidence="3 4" key="1">
    <citation type="submission" date="2018-11" db="EMBL/GenBank/DDBJ databases">
        <authorList>
            <consortium name="Pathogen Informatics"/>
        </authorList>
    </citation>
    <scope>NUCLEOTIDE SEQUENCE [LARGE SCALE GENOMIC DNA]</scope>
</reference>